<dbReference type="HAMAP" id="MF_01416">
    <property type="entry name" value="ATP_synth_delta_bact"/>
    <property type="match status" value="1"/>
</dbReference>
<keyword evidence="9" id="KW-1185">Reference proteome</keyword>
<dbReference type="PRINTS" id="PR00125">
    <property type="entry name" value="ATPASEDELTA"/>
</dbReference>
<dbReference type="GO" id="GO:0005886">
    <property type="term" value="C:plasma membrane"/>
    <property type="evidence" value="ECO:0007669"/>
    <property type="project" value="UniProtKB-SubCell"/>
</dbReference>
<comment type="caution">
    <text evidence="8">The sequence shown here is derived from an EMBL/GenBank/DDBJ whole genome shotgun (WGS) entry which is preliminary data.</text>
</comment>
<dbReference type="STRING" id="616990.IV54_GL000028"/>
<evidence type="ECO:0000256" key="4">
    <source>
        <dbReference type="ARBA" id="ARBA00023065"/>
    </source>
</evidence>
<dbReference type="RefSeq" id="WP_057878633.1">
    <property type="nucleotide sequence ID" value="NZ_JQCA01000072.1"/>
</dbReference>
<organism evidence="8 9">
    <name type="scientific">Levilactobacillus paucivorans</name>
    <dbReference type="NCBI Taxonomy" id="616990"/>
    <lineage>
        <taxon>Bacteria</taxon>
        <taxon>Bacillati</taxon>
        <taxon>Bacillota</taxon>
        <taxon>Bacilli</taxon>
        <taxon>Lactobacillales</taxon>
        <taxon>Lactobacillaceae</taxon>
        <taxon>Levilactobacillus</taxon>
    </lineage>
</organism>
<dbReference type="PATRIC" id="fig|616990.3.peg.32"/>
<gene>
    <name evidence="7" type="primary">atpH</name>
    <name evidence="8" type="ORF">IV54_GL000028</name>
</gene>
<evidence type="ECO:0000313" key="8">
    <source>
        <dbReference type="EMBL" id="KRO03579.1"/>
    </source>
</evidence>
<comment type="function">
    <text evidence="7">This protein is part of the stalk that links CF(0) to CF(1). It either transmits conformational changes from CF(0) to CF(1) or is implicated in proton conduction.</text>
</comment>
<dbReference type="NCBIfam" id="TIGR01145">
    <property type="entry name" value="ATP_synt_delta"/>
    <property type="match status" value="1"/>
</dbReference>
<comment type="function">
    <text evidence="7">F(1)F(0) ATP synthase produces ATP from ADP in the presence of a proton or sodium gradient. F-type ATPases consist of two structural domains, F(1) containing the extramembraneous catalytic core and F(0) containing the membrane proton channel, linked together by a central stalk and a peripheral stalk. During catalysis, ATP synthesis in the catalytic domain of F(1) is coupled via a rotary mechanism of the central stalk subunits to proton translocation.</text>
</comment>
<dbReference type="Pfam" id="PF00213">
    <property type="entry name" value="OSCP"/>
    <property type="match status" value="1"/>
</dbReference>
<dbReference type="EMBL" id="JQCA01000072">
    <property type="protein sequence ID" value="KRO03579.1"/>
    <property type="molecule type" value="Genomic_DNA"/>
</dbReference>
<protein>
    <recommendedName>
        <fullName evidence="7">ATP synthase subunit delta</fullName>
    </recommendedName>
    <alternativeName>
        <fullName evidence="7">ATP synthase F(1) sector subunit delta</fullName>
    </alternativeName>
    <alternativeName>
        <fullName evidence="7">F-type ATPase subunit delta</fullName>
        <shortName evidence="7">F-ATPase subunit delta</shortName>
    </alternativeName>
</protein>
<keyword evidence="4 7" id="KW-0406">Ion transport</keyword>
<evidence type="ECO:0000256" key="1">
    <source>
        <dbReference type="ARBA" id="ARBA00004370"/>
    </source>
</evidence>
<comment type="similarity">
    <text evidence="7">Belongs to the ATPase delta chain family.</text>
</comment>
<accession>A0A0R2LUH5</accession>
<keyword evidence="7" id="KW-0139">CF(1)</keyword>
<reference evidence="8 9" key="1">
    <citation type="journal article" date="2015" name="Genome Announc.">
        <title>Expanding the biotechnology potential of lactobacilli through comparative genomics of 213 strains and associated genera.</title>
        <authorList>
            <person name="Sun Z."/>
            <person name="Harris H.M."/>
            <person name="McCann A."/>
            <person name="Guo C."/>
            <person name="Argimon S."/>
            <person name="Zhang W."/>
            <person name="Yang X."/>
            <person name="Jeffery I.B."/>
            <person name="Cooney J.C."/>
            <person name="Kagawa T.F."/>
            <person name="Liu W."/>
            <person name="Song Y."/>
            <person name="Salvetti E."/>
            <person name="Wrobel A."/>
            <person name="Rasinkangas P."/>
            <person name="Parkhill J."/>
            <person name="Rea M.C."/>
            <person name="O'Sullivan O."/>
            <person name="Ritari J."/>
            <person name="Douillard F.P."/>
            <person name="Paul Ross R."/>
            <person name="Yang R."/>
            <person name="Briner A.E."/>
            <person name="Felis G.E."/>
            <person name="de Vos W.M."/>
            <person name="Barrangou R."/>
            <person name="Klaenhammer T.R."/>
            <person name="Caufield P.W."/>
            <person name="Cui Y."/>
            <person name="Zhang H."/>
            <person name="O'Toole P.W."/>
        </authorList>
    </citation>
    <scope>NUCLEOTIDE SEQUENCE [LARGE SCALE GENOMIC DNA]</scope>
    <source>
        <strain evidence="8 9">DSM 22467</strain>
    </source>
</reference>
<dbReference type="GO" id="GO:0045259">
    <property type="term" value="C:proton-transporting ATP synthase complex"/>
    <property type="evidence" value="ECO:0007669"/>
    <property type="project" value="UniProtKB-KW"/>
</dbReference>
<dbReference type="Proteomes" id="UP000051906">
    <property type="component" value="Unassembled WGS sequence"/>
</dbReference>
<dbReference type="SUPFAM" id="SSF47928">
    <property type="entry name" value="N-terminal domain of the delta subunit of the F1F0-ATP synthase"/>
    <property type="match status" value="1"/>
</dbReference>
<evidence type="ECO:0000313" key="9">
    <source>
        <dbReference type="Proteomes" id="UP000051906"/>
    </source>
</evidence>
<keyword evidence="3 7" id="KW-0375">Hydrogen ion transport</keyword>
<proteinExistence type="inferred from homology"/>
<evidence type="ECO:0000256" key="7">
    <source>
        <dbReference type="HAMAP-Rule" id="MF_01416"/>
    </source>
</evidence>
<evidence type="ECO:0000256" key="2">
    <source>
        <dbReference type="ARBA" id="ARBA00022448"/>
    </source>
</evidence>
<sequence>MSLNRTTAAKRYAKALFELLAEKDQLDSGYSDLQQLRRIFEDNPSLSTVLSNASLELDKREAMVADLKRDASPYIQNLIQMVFDYDRMDIMVAIIEQFQVLYDEKQQIVYADVTTAVALVGNQADVLSQTFAKRVGAKKAILRCQVDASILGGAIVKSAGIVYDGSLQTRMNQLRQRLLA</sequence>
<dbReference type="AlphaFoldDB" id="A0A0R2LUH5"/>
<keyword evidence="5 7" id="KW-0472">Membrane</keyword>
<dbReference type="InterPro" id="IPR000711">
    <property type="entry name" value="ATPase_OSCP/dsu"/>
</dbReference>
<dbReference type="GO" id="GO:0046933">
    <property type="term" value="F:proton-transporting ATP synthase activity, rotational mechanism"/>
    <property type="evidence" value="ECO:0007669"/>
    <property type="project" value="UniProtKB-UniRule"/>
</dbReference>
<evidence type="ECO:0000256" key="3">
    <source>
        <dbReference type="ARBA" id="ARBA00022781"/>
    </source>
</evidence>
<dbReference type="OrthoDB" id="9786633at2"/>
<keyword evidence="7" id="KW-1003">Cell membrane</keyword>
<name>A0A0R2LUH5_9LACO</name>
<evidence type="ECO:0000256" key="5">
    <source>
        <dbReference type="ARBA" id="ARBA00023136"/>
    </source>
</evidence>
<comment type="subcellular location">
    <subcellularLocation>
        <location evidence="7">Cell membrane</location>
        <topology evidence="7">Peripheral membrane protein</topology>
    </subcellularLocation>
    <subcellularLocation>
        <location evidence="1">Membrane</location>
    </subcellularLocation>
</comment>
<dbReference type="Gene3D" id="1.10.520.20">
    <property type="entry name" value="N-terminal domain of the delta subunit of the F1F0-ATP synthase"/>
    <property type="match status" value="1"/>
</dbReference>
<keyword evidence="2 7" id="KW-0813">Transport</keyword>
<dbReference type="PANTHER" id="PTHR11910">
    <property type="entry name" value="ATP SYNTHASE DELTA CHAIN"/>
    <property type="match status" value="1"/>
</dbReference>
<keyword evidence="6 7" id="KW-0066">ATP synthesis</keyword>
<dbReference type="InterPro" id="IPR026015">
    <property type="entry name" value="ATP_synth_OSCP/delta_N_sf"/>
</dbReference>
<evidence type="ECO:0000256" key="6">
    <source>
        <dbReference type="ARBA" id="ARBA00023310"/>
    </source>
</evidence>